<comment type="subcellular location">
    <subcellularLocation>
        <location evidence="2">Membrane</location>
        <topology evidence="2">Multi-pass membrane protein</topology>
    </subcellularLocation>
</comment>
<feature type="domain" description="Calcineurin-like phosphoesterase" evidence="10">
    <location>
        <begin position="89"/>
        <end position="335"/>
    </location>
</feature>
<evidence type="ECO:0000256" key="7">
    <source>
        <dbReference type="ARBA" id="ARBA00022989"/>
    </source>
</evidence>
<gene>
    <name evidence="11" type="ORF">V6N11_039268</name>
</gene>
<dbReference type="InterPro" id="IPR033308">
    <property type="entry name" value="PGAP5/Cdc1/Ted1"/>
</dbReference>
<accession>A0ABR2SMR5</accession>
<organism evidence="11 12">
    <name type="scientific">Hibiscus sabdariffa</name>
    <name type="common">roselle</name>
    <dbReference type="NCBI Taxonomy" id="183260"/>
    <lineage>
        <taxon>Eukaryota</taxon>
        <taxon>Viridiplantae</taxon>
        <taxon>Streptophyta</taxon>
        <taxon>Embryophyta</taxon>
        <taxon>Tracheophyta</taxon>
        <taxon>Spermatophyta</taxon>
        <taxon>Magnoliopsida</taxon>
        <taxon>eudicotyledons</taxon>
        <taxon>Gunneridae</taxon>
        <taxon>Pentapetalae</taxon>
        <taxon>rosids</taxon>
        <taxon>malvids</taxon>
        <taxon>Malvales</taxon>
        <taxon>Malvaceae</taxon>
        <taxon>Malvoideae</taxon>
        <taxon>Hibiscus</taxon>
    </lineage>
</organism>
<name>A0ABR2SMR5_9ROSI</name>
<evidence type="ECO:0000256" key="5">
    <source>
        <dbReference type="ARBA" id="ARBA00022723"/>
    </source>
</evidence>
<protein>
    <recommendedName>
        <fullName evidence="10">Calcineurin-like phosphoesterase domain-containing protein</fullName>
    </recommendedName>
</protein>
<keyword evidence="12" id="KW-1185">Reference proteome</keyword>
<keyword evidence="9" id="KW-0464">Manganese</keyword>
<reference evidence="11 12" key="1">
    <citation type="journal article" date="2024" name="G3 (Bethesda)">
        <title>Genome assembly of Hibiscus sabdariffa L. provides insights into metabolisms of medicinal natural products.</title>
        <authorList>
            <person name="Kim T."/>
        </authorList>
    </citation>
    <scope>NUCLEOTIDE SEQUENCE [LARGE SCALE GENOMIC DNA]</scope>
    <source>
        <strain evidence="11">TK-2024</strain>
        <tissue evidence="11">Old leaves</tissue>
    </source>
</reference>
<keyword evidence="7" id="KW-1133">Transmembrane helix</keyword>
<dbReference type="PANTHER" id="PTHR13315">
    <property type="entry name" value="METALLO PHOSPHOESTERASE RELATED"/>
    <property type="match status" value="1"/>
</dbReference>
<keyword evidence="5" id="KW-0479">Metal-binding</keyword>
<evidence type="ECO:0000259" key="10">
    <source>
        <dbReference type="Pfam" id="PF00149"/>
    </source>
</evidence>
<evidence type="ECO:0000313" key="11">
    <source>
        <dbReference type="EMBL" id="KAK9026429.1"/>
    </source>
</evidence>
<evidence type="ECO:0000256" key="9">
    <source>
        <dbReference type="ARBA" id="ARBA00023211"/>
    </source>
</evidence>
<dbReference type="Proteomes" id="UP001396334">
    <property type="component" value="Unassembled WGS sequence"/>
</dbReference>
<evidence type="ECO:0000256" key="4">
    <source>
        <dbReference type="ARBA" id="ARBA00022692"/>
    </source>
</evidence>
<proteinExistence type="inferred from homology"/>
<evidence type="ECO:0000256" key="6">
    <source>
        <dbReference type="ARBA" id="ARBA00022801"/>
    </source>
</evidence>
<evidence type="ECO:0000256" key="2">
    <source>
        <dbReference type="ARBA" id="ARBA00004141"/>
    </source>
</evidence>
<evidence type="ECO:0000256" key="3">
    <source>
        <dbReference type="ARBA" id="ARBA00008895"/>
    </source>
</evidence>
<comment type="cofactor">
    <cofactor evidence="1">
        <name>Mn(2+)</name>
        <dbReference type="ChEBI" id="CHEBI:29035"/>
    </cofactor>
</comment>
<evidence type="ECO:0000256" key="8">
    <source>
        <dbReference type="ARBA" id="ARBA00023136"/>
    </source>
</evidence>
<evidence type="ECO:0000256" key="1">
    <source>
        <dbReference type="ARBA" id="ARBA00001936"/>
    </source>
</evidence>
<keyword evidence="6" id="KW-0378">Hydrolase</keyword>
<dbReference type="InterPro" id="IPR004843">
    <property type="entry name" value="Calcineurin-like_PHP"/>
</dbReference>
<dbReference type="EMBL" id="JBBPBN010000013">
    <property type="protein sequence ID" value="KAK9026429.1"/>
    <property type="molecule type" value="Genomic_DNA"/>
</dbReference>
<keyword evidence="4" id="KW-0812">Transmembrane</keyword>
<comment type="caution">
    <text evidence="11">The sequence shown here is derived from an EMBL/GenBank/DDBJ whole genome shotgun (WGS) entry which is preliminary data.</text>
</comment>
<evidence type="ECO:0000313" key="12">
    <source>
        <dbReference type="Proteomes" id="UP001396334"/>
    </source>
</evidence>
<dbReference type="SUPFAM" id="SSF56300">
    <property type="entry name" value="Metallo-dependent phosphatases"/>
    <property type="match status" value="1"/>
</dbReference>
<keyword evidence="8" id="KW-0472">Membrane</keyword>
<sequence>MRIEKPKHQPKKMVAVNWRSLMPVLIISSFIIYEEWVSFPSCKLLPNTAYNPDKHVGNEDDSPEDLKVMMVANLHLLGSEAGFVNLYFRDYYMSKFLKKSFQSLNPDMLLVLGDVSAKGSELSRTKWLSVLHQFDSLLGPFLGIPLHVILGDRDVGECNDLRASSVNWIARNFPGLDSSGCGAFEISNINFVSLNAVALLCGDNKLRFDVEKVIERESVDLQMEMKGIDEAKNDFVMLSELSNDFRWRINAMKSGSGPVLLLHFPLYQSGKTHLWEGSTFKSIIDSSGNVPASAESKGFSKTNPYDLSQTVSANATEYIFHALKPRIVFSAHTHEFSVYTHPDGTQEVTIPAMTWEVRDDPGFIVATFQRNKSDELLLFPCEQQVQIISLFSLNNIHNTSYASSIKPEQPTEVELEGATWRWQEYSLLVGHLVL</sequence>
<dbReference type="Pfam" id="PF00149">
    <property type="entry name" value="Metallophos"/>
    <property type="match status" value="1"/>
</dbReference>
<dbReference type="Gene3D" id="3.60.21.10">
    <property type="match status" value="1"/>
</dbReference>
<comment type="similarity">
    <text evidence="3">Belongs to the metallophosphoesterase superfamily. MPPE1 family.</text>
</comment>
<dbReference type="InterPro" id="IPR029052">
    <property type="entry name" value="Metallo-depent_PP-like"/>
</dbReference>
<dbReference type="PANTHER" id="PTHR13315:SF0">
    <property type="entry name" value="METALLOPHOSPHOESTERASE 1"/>
    <property type="match status" value="1"/>
</dbReference>